<dbReference type="SUPFAM" id="SSF50998">
    <property type="entry name" value="Quinoprotein alcohol dehydrogenase-like"/>
    <property type="match status" value="1"/>
</dbReference>
<dbReference type="SUPFAM" id="SSF52200">
    <property type="entry name" value="Toll/Interleukin receptor TIR domain"/>
    <property type="match status" value="1"/>
</dbReference>
<accession>A0A1D9NYN0</accession>
<dbReference type="Gene3D" id="3.40.50.10140">
    <property type="entry name" value="Toll/interleukin-1 receptor homology (TIR) domain"/>
    <property type="match status" value="1"/>
</dbReference>
<evidence type="ECO:0000313" key="3">
    <source>
        <dbReference type="EMBL" id="AOZ95390.1"/>
    </source>
</evidence>
<dbReference type="Gene3D" id="2.130.10.10">
    <property type="entry name" value="YVTN repeat-like/Quinoprotein amine dehydrogenase"/>
    <property type="match status" value="1"/>
</dbReference>
<keyword evidence="1" id="KW-1133">Transmembrane helix</keyword>
<organism evidence="3 4">
    <name type="scientific">Butyrivibrio hungatei</name>
    <dbReference type="NCBI Taxonomy" id="185008"/>
    <lineage>
        <taxon>Bacteria</taxon>
        <taxon>Bacillati</taxon>
        <taxon>Bacillota</taxon>
        <taxon>Clostridia</taxon>
        <taxon>Lachnospirales</taxon>
        <taxon>Lachnospiraceae</taxon>
        <taxon>Butyrivibrio</taxon>
    </lineage>
</organism>
<dbReference type="SUPFAM" id="SSF50969">
    <property type="entry name" value="YVTN repeat-like/Quinoprotein amine dehydrogenase"/>
    <property type="match status" value="1"/>
</dbReference>
<dbReference type="RefSeq" id="WP_071175170.1">
    <property type="nucleotide sequence ID" value="NZ_CP017831.1"/>
</dbReference>
<dbReference type="PROSITE" id="PS50104">
    <property type="entry name" value="TIR"/>
    <property type="match status" value="1"/>
</dbReference>
<protein>
    <recommendedName>
        <fullName evidence="2">TIR domain-containing protein</fullName>
    </recommendedName>
</protein>
<dbReference type="InterPro" id="IPR015943">
    <property type="entry name" value="WD40/YVTN_repeat-like_dom_sf"/>
</dbReference>
<dbReference type="Pfam" id="PF13360">
    <property type="entry name" value="PQQ_2"/>
    <property type="match status" value="1"/>
</dbReference>
<name>A0A1D9NYN0_9FIRM</name>
<dbReference type="OrthoDB" id="89550at2"/>
<evidence type="ECO:0000259" key="2">
    <source>
        <dbReference type="PROSITE" id="PS50104"/>
    </source>
</evidence>
<dbReference type="AlphaFoldDB" id="A0A1D9NYN0"/>
<feature type="transmembrane region" description="Helical" evidence="1">
    <location>
        <begin position="190"/>
        <end position="210"/>
    </location>
</feature>
<reference evidence="4" key="1">
    <citation type="submission" date="2016-10" db="EMBL/GenBank/DDBJ databases">
        <title>The complete genome sequence of the rumen bacterium Butyrivibrio hungatei MB2003.</title>
        <authorList>
            <person name="Palevich N."/>
            <person name="Kelly W.J."/>
            <person name="Leahy S.C."/>
            <person name="Altermann E."/>
            <person name="Rakonjac J."/>
            <person name="Attwood G.T."/>
        </authorList>
    </citation>
    <scope>NUCLEOTIDE SEQUENCE [LARGE SCALE GENOMIC DNA]</scope>
    <source>
        <strain evidence="4">MB2003</strain>
    </source>
</reference>
<keyword evidence="1" id="KW-0472">Membrane</keyword>
<dbReference type="EMBL" id="CP017831">
    <property type="protein sequence ID" value="AOZ95390.1"/>
    <property type="molecule type" value="Genomic_DNA"/>
</dbReference>
<dbReference type="InterPro" id="IPR011044">
    <property type="entry name" value="Quino_amine_DH_bsu"/>
</dbReference>
<keyword evidence="4" id="KW-1185">Reference proteome</keyword>
<evidence type="ECO:0000256" key="1">
    <source>
        <dbReference type="SAM" id="Phobius"/>
    </source>
</evidence>
<gene>
    <name evidence="3" type="ORF">bhn_I0356</name>
</gene>
<feature type="domain" description="TIR" evidence="2">
    <location>
        <begin position="3"/>
        <end position="144"/>
    </location>
</feature>
<proteinExistence type="predicted"/>
<sequence>MSTHYNAFISYKHADLDNKVAAMIEKDLEHYHIPARIQKKTGIKKIERIFRDTDELPITSDLSATIEEALANSDHLIVLCSTNTCKSTWVEREIQLFLQNHSRDNIFTVVADGEPNEVIPQILLSREVQITDVNGEIRTVTEKVEPLACDYRLQRKDVKATEVPRLVSAMIGCSYNELMDRQRQYKMKRLTAIFAASMALFIGFGAYMIYSNHRINENYINALNNESKFLANESEKYMNDEQRLKALWLALAALPNEKTPDRPVIPEAEKAITKATRAYVANDGSANITATWNYTMPDTITDFQMSFDGSACAAIDASNNVRVWNHGSHELVYEYSSVDDGAKHIEFLDKDILMITGYQFVMAVNTSDGSEMWRHEKLSDEWISNTIRDEFQVMKDGSVMVATDSDGLYKLDINTGTILDVYTIPTESDDYRSIAFAGFQFSEDGSKLSFFTSFKTGTPDCLVVCDMKTGDLTYLDCAAEGYLPDGYYFLKSKWIGNDTIVFATTRGMGETNYSYENKNVISTNKLGIFCINADDLSLRWQDVFAENSFAYDSEFTTIDDVNGVLFYAGNIISIWDRTTGELLESYNTNSPITNMQWLSAKESYPMFFTHDGGYIDLNSGDAAYELLPNDDSLIISYYFADGMDKAIANRGAYVHKEGSNELIFYSVKAYDDDIRFLKDSPSYLAYDNNIEYGCSEEYLSIFSSNGGKDSVSIFDLSSMSFMNQVEIGNEDSLYGYELVGYENGYTYLTDSSGKGFDLLEINNATGELTRTTLLDETYDCKAVMGDGEIFYYVGDAINGPALYSYDLEKRVAKGYGVDTDSYSKNVIEFDKENDIVFCGGDVDQILNLKRRDKKTKVIEHSGEWAETVKAVIDPESRKIVTTDDHMIEIFDLEGNSLQRINCIEVEVQGMYVFSRDDTSPKELLVMYANGELYRYDYETGEFIAKTNLENASKFASQAAFYHDKDKNLLFVQAGMVTHMIELESWIELAAINGGMGYNAQNDAFIVMSEVEDYEKKVGFYRRYSTEQLIEKGNKLLEGTEISEEFKQQYGL</sequence>
<keyword evidence="1" id="KW-0812">Transmembrane</keyword>
<evidence type="ECO:0000313" key="4">
    <source>
        <dbReference type="Proteomes" id="UP000179284"/>
    </source>
</evidence>
<dbReference type="KEGG" id="bhu:bhn_I0356"/>
<dbReference type="InterPro" id="IPR011047">
    <property type="entry name" value="Quinoprotein_ADH-like_sf"/>
</dbReference>
<dbReference type="InterPro" id="IPR035897">
    <property type="entry name" value="Toll_tir_struct_dom_sf"/>
</dbReference>
<dbReference type="InterPro" id="IPR000157">
    <property type="entry name" value="TIR_dom"/>
</dbReference>
<dbReference type="GO" id="GO:0007165">
    <property type="term" value="P:signal transduction"/>
    <property type="evidence" value="ECO:0007669"/>
    <property type="project" value="InterPro"/>
</dbReference>
<dbReference type="Pfam" id="PF13676">
    <property type="entry name" value="TIR_2"/>
    <property type="match status" value="1"/>
</dbReference>
<dbReference type="InterPro" id="IPR002372">
    <property type="entry name" value="PQQ_rpt_dom"/>
</dbReference>
<dbReference type="Proteomes" id="UP000179284">
    <property type="component" value="Chromosome I"/>
</dbReference>